<organism evidence="1 2">
    <name type="scientific">Planobacterium oryzisoli</name>
    <dbReference type="NCBI Taxonomy" id="2771435"/>
    <lineage>
        <taxon>Bacteria</taxon>
        <taxon>Pseudomonadati</taxon>
        <taxon>Bacteroidota</taxon>
        <taxon>Flavobacteriia</taxon>
        <taxon>Flavobacteriales</taxon>
        <taxon>Weeksellaceae</taxon>
        <taxon>Chryseobacterium group</taxon>
        <taxon>Chryseobacterium</taxon>
    </lineage>
</organism>
<keyword evidence="2" id="KW-1185">Reference proteome</keyword>
<proteinExistence type="predicted"/>
<accession>A0A931E750</accession>
<dbReference type="RefSeq" id="WP_194738918.1">
    <property type="nucleotide sequence ID" value="NZ_JADKYY010000004.1"/>
</dbReference>
<dbReference type="AlphaFoldDB" id="A0A931E750"/>
<dbReference type="Proteomes" id="UP000694480">
    <property type="component" value="Unassembled WGS sequence"/>
</dbReference>
<name>A0A931E750_9FLAO</name>
<evidence type="ECO:0000313" key="1">
    <source>
        <dbReference type="EMBL" id="MBF5026991.1"/>
    </source>
</evidence>
<sequence>MMNASKFFPCLAFHSFDKIGRSFIEEILNFGKSKLHTANTAELKTIAYLIGAVEYFIPDEQLMCLEFETGQNTQVFIHKAIAQ</sequence>
<protein>
    <submittedName>
        <fullName evidence="1">Uncharacterized protein</fullName>
    </submittedName>
</protein>
<evidence type="ECO:0000313" key="2">
    <source>
        <dbReference type="Proteomes" id="UP000694480"/>
    </source>
</evidence>
<dbReference type="EMBL" id="JADKYY010000004">
    <property type="protein sequence ID" value="MBF5026991.1"/>
    <property type="molecule type" value="Genomic_DNA"/>
</dbReference>
<reference evidence="1" key="1">
    <citation type="submission" date="2020-11" db="EMBL/GenBank/DDBJ databases">
        <title>Genome seq and assembly of Planobacterium sp.</title>
        <authorList>
            <person name="Chhetri G."/>
        </authorList>
    </citation>
    <scope>NUCLEOTIDE SEQUENCE</scope>
    <source>
        <strain evidence="1">GCR5</strain>
    </source>
</reference>
<gene>
    <name evidence="1" type="ORF">IC612_04160</name>
</gene>
<comment type="caution">
    <text evidence="1">The sequence shown here is derived from an EMBL/GenBank/DDBJ whole genome shotgun (WGS) entry which is preliminary data.</text>
</comment>